<feature type="compositionally biased region" description="Basic and acidic residues" evidence="1">
    <location>
        <begin position="158"/>
        <end position="189"/>
    </location>
</feature>
<accession>A0A1W5DAH5</accession>
<keyword evidence="3" id="KW-1185">Reference proteome</keyword>
<feature type="region of interest" description="Disordered" evidence="1">
    <location>
        <begin position="71"/>
        <end position="193"/>
    </location>
</feature>
<name>A0A1W5DAH5_9LECA</name>
<evidence type="ECO:0000313" key="2">
    <source>
        <dbReference type="EMBL" id="SLM40143.1"/>
    </source>
</evidence>
<feature type="region of interest" description="Disordered" evidence="1">
    <location>
        <begin position="39"/>
        <end position="58"/>
    </location>
</feature>
<evidence type="ECO:0000256" key="1">
    <source>
        <dbReference type="SAM" id="MobiDB-lite"/>
    </source>
</evidence>
<sequence>MHKWHVNAALGRGRPLSDIVNVTDSIALSLRQFHISALRAQDEQPSSSQPSPLSPRRERLQNTTQEIQNLYNRSAARSRYAPYRPPSNLSHRSIKLDASAPPGPAAAIDARALASRPTSAPRPLGAAPALRGRSRVGNSVRGGRAGGRGGRSGGSGRSAREGRGGRAREEREPRRKRGNDGEAARRDDNAVEYTEAEEKYLIDKEREAIGRDVPYQVRDVSQESLVAKGPAVLMGEYGMAEMVEERLRLVARKSMMEGMEGMAGRKDVIRRVLAGEFVRFENEQEKEEVLAEVERISKRGAELRSEEKGEIVEPRATEFAVLEEAERKALVAGLLKGEYTVEEEGAEGLLGHLMRSTSKNETYLPKDGKVLLEKVRTLLPAAQKSRPAATAKVV</sequence>
<feature type="compositionally biased region" description="Low complexity" evidence="1">
    <location>
        <begin position="96"/>
        <end position="142"/>
    </location>
</feature>
<dbReference type="Proteomes" id="UP000192927">
    <property type="component" value="Unassembled WGS sequence"/>
</dbReference>
<proteinExistence type="predicted"/>
<evidence type="ECO:0000313" key="3">
    <source>
        <dbReference type="Proteomes" id="UP000192927"/>
    </source>
</evidence>
<dbReference type="AlphaFoldDB" id="A0A1W5DAH5"/>
<dbReference type="EMBL" id="FWEW01003623">
    <property type="protein sequence ID" value="SLM40143.1"/>
    <property type="molecule type" value="Genomic_DNA"/>
</dbReference>
<feature type="compositionally biased region" description="Low complexity" evidence="1">
    <location>
        <begin position="71"/>
        <end position="88"/>
    </location>
</feature>
<reference evidence="3" key="1">
    <citation type="submission" date="2017-03" db="EMBL/GenBank/DDBJ databases">
        <authorList>
            <person name="Sharma R."/>
            <person name="Thines M."/>
        </authorList>
    </citation>
    <scope>NUCLEOTIDE SEQUENCE [LARGE SCALE GENOMIC DNA]</scope>
</reference>
<feature type="compositionally biased region" description="Gly residues" evidence="1">
    <location>
        <begin position="143"/>
        <end position="156"/>
    </location>
</feature>
<protein>
    <submittedName>
        <fullName evidence="2">Uncharacterized protein</fullName>
    </submittedName>
</protein>
<organism evidence="2 3">
    <name type="scientific">Lasallia pustulata</name>
    <dbReference type="NCBI Taxonomy" id="136370"/>
    <lineage>
        <taxon>Eukaryota</taxon>
        <taxon>Fungi</taxon>
        <taxon>Dikarya</taxon>
        <taxon>Ascomycota</taxon>
        <taxon>Pezizomycotina</taxon>
        <taxon>Lecanoromycetes</taxon>
        <taxon>OSLEUM clade</taxon>
        <taxon>Umbilicariomycetidae</taxon>
        <taxon>Umbilicariales</taxon>
        <taxon>Umbilicariaceae</taxon>
        <taxon>Lasallia</taxon>
    </lineage>
</organism>